<keyword evidence="2" id="KW-1133">Transmembrane helix</keyword>
<dbReference type="EC" id="2.4.2.-" evidence="2"/>
<dbReference type="PROSITE" id="PS51257">
    <property type="entry name" value="PROKAR_LIPOPROTEIN"/>
    <property type="match status" value="1"/>
</dbReference>
<keyword evidence="2" id="KW-0333">Golgi apparatus</keyword>
<dbReference type="InterPro" id="IPR029044">
    <property type="entry name" value="Nucleotide-diphossugar_trans"/>
</dbReference>
<keyword evidence="2" id="KW-0808">Transferase</keyword>
<sequence>MAGRKDKAQSARASRVLIAIAIGVFLGCLFAFFYPHGLFSSDLPIQNRRLGKSQFQVQSSSPCVSSERSKNLKADVASMLEKNSQLEKHIKDLTRELRIVEQLKDHAQKQYLALGENHKAGPFGTVKGLRTNPTVIPDESVNPRLAKLMEKVAIQKELIVTLANSNVKPMLEVWFTSIQKVGIHNYLVVALDDQTEEFCISHDVPVYKRDPDNSIDSVGREGGNHQVSALKFRILREFLQLGYSVLLSDVDIVYLQNPFDHLYRDSDVESMSDGHNNMTAYGYNDVFDEPAMGWARYAHTMRIWVYNSGFFFIRPTLPSLELLDRVATRLSQEKAWDQAVFNEELFYPSCPGRDGLHASKRTMDMYLFMNSKVLFKTVRKDPKLRQLKPVIVHINYHPDKYPRMKAVVEFYVDGKQNALDPFPDGSE</sequence>
<dbReference type="Gene3D" id="3.90.550.10">
    <property type="entry name" value="Spore Coat Polysaccharide Biosynthesis Protein SpsA, Chain A"/>
    <property type="match status" value="1"/>
</dbReference>
<gene>
    <name evidence="5" type="ORF">CITCOLO1_LOCUS9122</name>
</gene>
<evidence type="ECO:0000256" key="2">
    <source>
        <dbReference type="RuleBase" id="RU363055"/>
    </source>
</evidence>
<protein>
    <recommendedName>
        <fullName evidence="2">Glycosyltransferase</fullName>
        <ecNumber evidence="2">2.4.2.-</ecNumber>
    </recommendedName>
</protein>
<keyword evidence="2" id="KW-0735">Signal-anchor</keyword>
<dbReference type="PANTHER" id="PTHR46581">
    <property type="entry name" value="ARABINOSYLTRANSFERASE RRA3"/>
    <property type="match status" value="1"/>
</dbReference>
<dbReference type="Pfam" id="PF03407">
    <property type="entry name" value="Nucleotid_trans"/>
    <property type="match status" value="1"/>
</dbReference>
<organism evidence="5 6">
    <name type="scientific">Citrullus colocynthis</name>
    <name type="common">colocynth</name>
    <dbReference type="NCBI Taxonomy" id="252529"/>
    <lineage>
        <taxon>Eukaryota</taxon>
        <taxon>Viridiplantae</taxon>
        <taxon>Streptophyta</taxon>
        <taxon>Embryophyta</taxon>
        <taxon>Tracheophyta</taxon>
        <taxon>Spermatophyta</taxon>
        <taxon>Magnoliopsida</taxon>
        <taxon>eudicotyledons</taxon>
        <taxon>Gunneridae</taxon>
        <taxon>Pentapetalae</taxon>
        <taxon>rosids</taxon>
        <taxon>fabids</taxon>
        <taxon>Cucurbitales</taxon>
        <taxon>Cucurbitaceae</taxon>
        <taxon>Benincaseae</taxon>
        <taxon>Citrullus</taxon>
    </lineage>
</organism>
<feature type="domain" description="Nucleotide-diphospho-sugar transferase" evidence="4">
    <location>
        <begin position="183"/>
        <end position="400"/>
    </location>
</feature>
<keyword evidence="2" id="KW-0328">Glycosyltransferase</keyword>
<dbReference type="PANTHER" id="PTHR46581:SF12">
    <property type="entry name" value="GLYCOSYLTRANSFERASE"/>
    <property type="match status" value="1"/>
</dbReference>
<accession>A0ABP0Y9T2</accession>
<keyword evidence="6" id="KW-1185">Reference proteome</keyword>
<keyword evidence="2" id="KW-0812">Transmembrane</keyword>
<dbReference type="SUPFAM" id="SSF53448">
    <property type="entry name" value="Nucleotide-diphospho-sugar transferases"/>
    <property type="match status" value="1"/>
</dbReference>
<dbReference type="EMBL" id="OZ021737">
    <property type="protein sequence ID" value="CAK9317223.1"/>
    <property type="molecule type" value="Genomic_DNA"/>
</dbReference>
<dbReference type="Proteomes" id="UP001642487">
    <property type="component" value="Chromosome 3"/>
</dbReference>
<evidence type="ECO:0000313" key="5">
    <source>
        <dbReference type="EMBL" id="CAK9317223.1"/>
    </source>
</evidence>
<comment type="subcellular location">
    <subcellularLocation>
        <location evidence="2">Golgi apparatus membrane</location>
        <topology evidence="2">Single-pass type II membrane protein</topology>
    </subcellularLocation>
</comment>
<name>A0ABP0Y9T2_9ROSI</name>
<evidence type="ECO:0000256" key="3">
    <source>
        <dbReference type="SAM" id="Coils"/>
    </source>
</evidence>
<reference evidence="5 6" key="1">
    <citation type="submission" date="2024-03" db="EMBL/GenBank/DDBJ databases">
        <authorList>
            <person name="Gkanogiannis A."/>
            <person name="Becerra Lopez-Lavalle L."/>
        </authorList>
    </citation>
    <scope>NUCLEOTIDE SEQUENCE [LARGE SCALE GENOMIC DNA]</scope>
</reference>
<evidence type="ECO:0000259" key="4">
    <source>
        <dbReference type="Pfam" id="PF03407"/>
    </source>
</evidence>
<keyword evidence="3" id="KW-0175">Coiled coil</keyword>
<keyword evidence="2" id="KW-0472">Membrane</keyword>
<evidence type="ECO:0000313" key="6">
    <source>
        <dbReference type="Proteomes" id="UP001642487"/>
    </source>
</evidence>
<feature type="transmembrane region" description="Helical" evidence="2">
    <location>
        <begin position="12"/>
        <end position="34"/>
    </location>
</feature>
<dbReference type="InterPro" id="IPR044290">
    <property type="entry name" value="RRA1/2/3"/>
</dbReference>
<dbReference type="InterPro" id="IPR005069">
    <property type="entry name" value="Nucl-diP-sugar_transferase"/>
</dbReference>
<evidence type="ECO:0000256" key="1">
    <source>
        <dbReference type="ARBA" id="ARBA00007033"/>
    </source>
</evidence>
<proteinExistence type="inferred from homology"/>
<keyword evidence="2" id="KW-0961">Cell wall biogenesis/degradation</keyword>
<feature type="coiled-coil region" evidence="3">
    <location>
        <begin position="69"/>
        <end position="110"/>
    </location>
</feature>
<comment type="similarity">
    <text evidence="1 2">Belongs to the glycosyltransferase 77 family.</text>
</comment>